<dbReference type="GO" id="GO:0046872">
    <property type="term" value="F:metal ion binding"/>
    <property type="evidence" value="ECO:0007669"/>
    <property type="project" value="UniProtKB-KW"/>
</dbReference>
<evidence type="ECO:0000256" key="1">
    <source>
        <dbReference type="ARBA" id="ARBA00022676"/>
    </source>
</evidence>
<gene>
    <name evidence="4" type="ORF">UFOPK3614_00507</name>
</gene>
<sequence length="301" mass="35121">MGFMKNQTTSLVYVIDKNFIPHFTTSLSSLLIHNESLFEDIYLVMNFPLNKKINKALIYFKSNFSTEIKTINIDNSKISQLKILKKDHLTMITYARLLLSEILPKNVDRVLYLDSDLIVLGDLTSLCNTVFKDEYIVAVNQLHWTKNSGSDLLRSKQLINENYFNAGVMLINLKRWRKDSMADLLLKTGIEYKNDLVYWDQDILNIAFKDGWKETDKSFNALELTLKVIPDPIVIHFTGPIKPWHIISTHPYKKLYRHYRKMTPFKMNPSLGISLYSLVGQILSRNVYTNRLIKFKQGFKL</sequence>
<protein>
    <submittedName>
        <fullName evidence="4">Unannotated protein</fullName>
    </submittedName>
</protein>
<dbReference type="InterPro" id="IPR029044">
    <property type="entry name" value="Nucleotide-diphossugar_trans"/>
</dbReference>
<dbReference type="EMBL" id="CAFBMS010000020">
    <property type="protein sequence ID" value="CAB4914500.1"/>
    <property type="molecule type" value="Genomic_DNA"/>
</dbReference>
<dbReference type="Pfam" id="PF01501">
    <property type="entry name" value="Glyco_transf_8"/>
    <property type="match status" value="1"/>
</dbReference>
<dbReference type="Gene3D" id="3.90.550.10">
    <property type="entry name" value="Spore Coat Polysaccharide Biosynthesis Protein SpsA, Chain A"/>
    <property type="match status" value="1"/>
</dbReference>
<reference evidence="4" key="1">
    <citation type="submission" date="2020-05" db="EMBL/GenBank/DDBJ databases">
        <authorList>
            <person name="Chiriac C."/>
            <person name="Salcher M."/>
            <person name="Ghai R."/>
            <person name="Kavagutti S V."/>
        </authorList>
    </citation>
    <scope>NUCLEOTIDE SEQUENCE</scope>
</reference>
<dbReference type="SUPFAM" id="SSF53448">
    <property type="entry name" value="Nucleotide-diphospho-sugar transferases"/>
    <property type="match status" value="1"/>
</dbReference>
<keyword evidence="1" id="KW-0328">Glycosyltransferase</keyword>
<organism evidence="4">
    <name type="scientific">freshwater metagenome</name>
    <dbReference type="NCBI Taxonomy" id="449393"/>
    <lineage>
        <taxon>unclassified sequences</taxon>
        <taxon>metagenomes</taxon>
        <taxon>ecological metagenomes</taxon>
    </lineage>
</organism>
<accession>A0A6J7HE10</accession>
<dbReference type="AlphaFoldDB" id="A0A6J7HE10"/>
<dbReference type="PANTHER" id="PTHR13778:SF47">
    <property type="entry name" value="LIPOPOLYSACCHARIDE 1,3-GALACTOSYLTRANSFERASE"/>
    <property type="match status" value="1"/>
</dbReference>
<evidence type="ECO:0000256" key="3">
    <source>
        <dbReference type="ARBA" id="ARBA00022723"/>
    </source>
</evidence>
<proteinExistence type="predicted"/>
<dbReference type="GO" id="GO:0016757">
    <property type="term" value="F:glycosyltransferase activity"/>
    <property type="evidence" value="ECO:0007669"/>
    <property type="project" value="UniProtKB-KW"/>
</dbReference>
<evidence type="ECO:0000313" key="4">
    <source>
        <dbReference type="EMBL" id="CAB4914500.1"/>
    </source>
</evidence>
<evidence type="ECO:0000256" key="2">
    <source>
        <dbReference type="ARBA" id="ARBA00022679"/>
    </source>
</evidence>
<dbReference type="InterPro" id="IPR002495">
    <property type="entry name" value="Glyco_trans_8"/>
</dbReference>
<keyword evidence="2" id="KW-0808">Transferase</keyword>
<name>A0A6J7HE10_9ZZZZ</name>
<dbReference type="CDD" id="cd04194">
    <property type="entry name" value="GT8_A4GalT_like"/>
    <property type="match status" value="1"/>
</dbReference>
<dbReference type="InterPro" id="IPR050748">
    <property type="entry name" value="Glycosyltrans_8_dom-fam"/>
</dbReference>
<dbReference type="PANTHER" id="PTHR13778">
    <property type="entry name" value="GLYCOSYLTRANSFERASE 8 DOMAIN-CONTAINING PROTEIN"/>
    <property type="match status" value="1"/>
</dbReference>
<keyword evidence="3" id="KW-0479">Metal-binding</keyword>